<dbReference type="InterPro" id="IPR035996">
    <property type="entry name" value="4pyrrol_Methylase_sf"/>
</dbReference>
<dbReference type="SUPFAM" id="SSF53790">
    <property type="entry name" value="Tetrapyrrole methylase"/>
    <property type="match status" value="1"/>
</dbReference>
<dbReference type="Gene3D" id="3.40.1010.10">
    <property type="entry name" value="Cobalt-precorrin-4 Transmethylase, Domain 1"/>
    <property type="match status" value="1"/>
</dbReference>
<evidence type="ECO:0000256" key="5">
    <source>
        <dbReference type="ARBA" id="ARBA00022603"/>
    </source>
</evidence>
<dbReference type="RefSeq" id="WP_051926489.1">
    <property type="nucleotide sequence ID" value="NZ_CP028349.1"/>
</dbReference>
<keyword evidence="8" id="KW-0560">Oxidoreductase</keyword>
<dbReference type="NCBIfam" id="TIGR01469">
    <property type="entry name" value="cobA_cysG_Cterm"/>
    <property type="match status" value="1"/>
</dbReference>
<keyword evidence="4" id="KW-0169">Cobalamin biosynthesis</keyword>
<evidence type="ECO:0000313" key="17">
    <source>
        <dbReference type="Proteomes" id="UP000241538"/>
    </source>
</evidence>
<dbReference type="InterPro" id="IPR000878">
    <property type="entry name" value="4pyrrol_Mease"/>
</dbReference>
<dbReference type="NCBIfam" id="NF004790">
    <property type="entry name" value="PRK06136.1"/>
    <property type="match status" value="1"/>
</dbReference>
<dbReference type="InterPro" id="IPR014776">
    <property type="entry name" value="4pyrrole_Mease_sub2"/>
</dbReference>
<dbReference type="GO" id="GO:0016491">
    <property type="term" value="F:oxidoreductase activity"/>
    <property type="evidence" value="ECO:0007669"/>
    <property type="project" value="UniProtKB-KW"/>
</dbReference>
<comment type="pathway">
    <text evidence="12">Porphyrin-containing compound metabolism; siroheme biosynthesis; precorrin-2 from uroporphyrinogen III: step 1/1.</text>
</comment>
<dbReference type="GO" id="GO:0032259">
    <property type="term" value="P:methylation"/>
    <property type="evidence" value="ECO:0007669"/>
    <property type="project" value="UniProtKB-KW"/>
</dbReference>
<evidence type="ECO:0000313" key="16">
    <source>
        <dbReference type="EMBL" id="AVV37623.1"/>
    </source>
</evidence>
<keyword evidence="11" id="KW-0511">Multifunctional enzyme</keyword>
<evidence type="ECO:0000256" key="4">
    <source>
        <dbReference type="ARBA" id="ARBA00022573"/>
    </source>
</evidence>
<evidence type="ECO:0000256" key="3">
    <source>
        <dbReference type="ARBA" id="ARBA00022553"/>
    </source>
</evidence>
<reference evidence="16 17" key="1">
    <citation type="journal article" date="2018" name="Int J Genomics">
        <title>Comparative Genomics Analysis of Plasmid pPV989-94 from a Clinical Isolate of Pantoea vagans PV989.</title>
        <authorList>
            <person name="Xu L."/>
            <person name="Yin M."/>
            <person name="Zhu T."/>
            <person name="Lu J."/>
            <person name="Bao Q."/>
        </authorList>
    </citation>
    <scope>NUCLEOTIDE SEQUENCE [LARGE SCALE GENOMIC DNA]</scope>
    <source>
        <strain evidence="16 17">PV989</strain>
    </source>
</reference>
<dbReference type="PANTHER" id="PTHR45790:SF3">
    <property type="entry name" value="S-ADENOSYL-L-METHIONINE-DEPENDENT UROPORPHYRINOGEN III METHYLTRANSFERASE, CHLOROPLASTIC"/>
    <property type="match status" value="1"/>
</dbReference>
<dbReference type="CDD" id="cd11642">
    <property type="entry name" value="SUMT"/>
    <property type="match status" value="1"/>
</dbReference>
<dbReference type="Proteomes" id="UP000241538">
    <property type="component" value="Chromosome"/>
</dbReference>
<evidence type="ECO:0000256" key="6">
    <source>
        <dbReference type="ARBA" id="ARBA00022679"/>
    </source>
</evidence>
<keyword evidence="6 14" id="KW-0808">Transferase</keyword>
<dbReference type="InterPro" id="IPR014777">
    <property type="entry name" value="4pyrrole_Mease_sub1"/>
</dbReference>
<evidence type="ECO:0000256" key="12">
    <source>
        <dbReference type="ARBA" id="ARBA00025705"/>
    </source>
</evidence>
<dbReference type="InterPro" id="IPR006366">
    <property type="entry name" value="CobA/CysG_C"/>
</dbReference>
<evidence type="ECO:0000256" key="7">
    <source>
        <dbReference type="ARBA" id="ARBA00022691"/>
    </source>
</evidence>
<dbReference type="FunFam" id="3.30.950.10:FF:000001">
    <property type="entry name" value="Siroheme synthase"/>
    <property type="match status" value="1"/>
</dbReference>
<organism evidence="16 17">
    <name type="scientific">Pantoea vagans</name>
    <dbReference type="NCBI Taxonomy" id="470934"/>
    <lineage>
        <taxon>Bacteria</taxon>
        <taxon>Pseudomonadati</taxon>
        <taxon>Pseudomonadota</taxon>
        <taxon>Gammaproteobacteria</taxon>
        <taxon>Enterobacterales</taxon>
        <taxon>Erwiniaceae</taxon>
        <taxon>Pantoea</taxon>
    </lineage>
</organism>
<sequence length="293" mass="31018">MTRAIDSLDKLLAPAGVAKPQGVVWLVGAGPGDVELLTVKALRLLQRAEVVVYDRLVSEAVMAEVSESALCVDVGKQPGQHGLKQAQINQLLVDLARSGRDVIRLKGGDPFIFGRGGEEMVSLQEAGIRCEVVPGITAAVGCAAASGIPLTHRDCAQSLRLITGHGRSGEPQLDAAALSAVNQTLVFYMGLSWSASISAQLQAQGRDPETPVAIIENGTRPDQRVLITTLGGLAETVAQEKPVSPSLLVVGEVVRFYRADLQVRGDATVSRCDVQEVGCLEQEVRCVVQEKPV</sequence>
<evidence type="ECO:0000259" key="15">
    <source>
        <dbReference type="Pfam" id="PF00590"/>
    </source>
</evidence>
<accession>A0AAN1NQY6</accession>
<evidence type="ECO:0000256" key="2">
    <source>
        <dbReference type="ARBA" id="ARBA00012162"/>
    </source>
</evidence>
<evidence type="ECO:0000256" key="9">
    <source>
        <dbReference type="ARBA" id="ARBA00023239"/>
    </source>
</evidence>
<dbReference type="GO" id="GO:0019354">
    <property type="term" value="P:siroheme biosynthetic process"/>
    <property type="evidence" value="ECO:0007669"/>
    <property type="project" value="InterPro"/>
</dbReference>
<dbReference type="PROSITE" id="PS00839">
    <property type="entry name" value="SUMT_1"/>
    <property type="match status" value="1"/>
</dbReference>
<dbReference type="GO" id="GO:0009236">
    <property type="term" value="P:cobalamin biosynthetic process"/>
    <property type="evidence" value="ECO:0007669"/>
    <property type="project" value="UniProtKB-KW"/>
</dbReference>
<feature type="domain" description="Tetrapyrrole methylase" evidence="15">
    <location>
        <begin position="24"/>
        <end position="233"/>
    </location>
</feature>
<dbReference type="InterPro" id="IPR050161">
    <property type="entry name" value="Siro_Cobalamin_biosynth"/>
</dbReference>
<dbReference type="GO" id="GO:0004851">
    <property type="term" value="F:uroporphyrin-III C-methyltransferase activity"/>
    <property type="evidence" value="ECO:0007669"/>
    <property type="project" value="UniProtKB-EC"/>
</dbReference>
<proteinExistence type="inferred from homology"/>
<keyword evidence="9" id="KW-0456">Lyase</keyword>
<keyword evidence="5 14" id="KW-0489">Methyltransferase</keyword>
<keyword evidence="10" id="KW-0627">Porphyrin biosynthesis</keyword>
<name>A0AAN1NQY6_9GAMM</name>
<keyword evidence="3" id="KW-0597">Phosphoprotein</keyword>
<evidence type="ECO:0000256" key="13">
    <source>
        <dbReference type="ARBA" id="ARBA00060548"/>
    </source>
</evidence>
<dbReference type="FunFam" id="3.40.1010.10:FF:000001">
    <property type="entry name" value="Siroheme synthase"/>
    <property type="match status" value="1"/>
</dbReference>
<dbReference type="AlphaFoldDB" id="A0AAN1NQY6"/>
<dbReference type="EMBL" id="CP028349">
    <property type="protein sequence ID" value="AVV37623.1"/>
    <property type="molecule type" value="Genomic_DNA"/>
</dbReference>
<evidence type="ECO:0000256" key="11">
    <source>
        <dbReference type="ARBA" id="ARBA00023268"/>
    </source>
</evidence>
<protein>
    <recommendedName>
        <fullName evidence="2">uroporphyrinogen-III C-methyltransferase</fullName>
        <ecNumber evidence="2">2.1.1.107</ecNumber>
    </recommendedName>
</protein>
<keyword evidence="7" id="KW-0949">S-adenosyl-L-methionine</keyword>
<dbReference type="GO" id="GO:0016829">
    <property type="term" value="F:lyase activity"/>
    <property type="evidence" value="ECO:0007669"/>
    <property type="project" value="UniProtKB-KW"/>
</dbReference>
<gene>
    <name evidence="16" type="primary">cobA</name>
    <name evidence="16" type="ORF">C9381_10655</name>
</gene>
<evidence type="ECO:0000256" key="8">
    <source>
        <dbReference type="ARBA" id="ARBA00023002"/>
    </source>
</evidence>
<dbReference type="InterPro" id="IPR003043">
    <property type="entry name" value="Uropor_MeTrfase_CS"/>
</dbReference>
<dbReference type="PROSITE" id="PS00840">
    <property type="entry name" value="SUMT_2"/>
    <property type="match status" value="1"/>
</dbReference>
<evidence type="ECO:0000256" key="10">
    <source>
        <dbReference type="ARBA" id="ARBA00023244"/>
    </source>
</evidence>
<dbReference type="Gene3D" id="3.30.950.10">
    <property type="entry name" value="Methyltransferase, Cobalt-precorrin-4 Transmethylase, Domain 2"/>
    <property type="match status" value="1"/>
</dbReference>
<comment type="similarity">
    <text evidence="1 14">Belongs to the precorrin methyltransferase family.</text>
</comment>
<comment type="pathway">
    <text evidence="13">Cofactor biosynthesis; adenosylcobalamin biosynthesis; precorrin-2 from uroporphyrinogen III: step 1/1.</text>
</comment>
<dbReference type="PANTHER" id="PTHR45790">
    <property type="entry name" value="SIROHEME SYNTHASE-RELATED"/>
    <property type="match status" value="1"/>
</dbReference>
<dbReference type="EC" id="2.1.1.107" evidence="2"/>
<evidence type="ECO:0000256" key="14">
    <source>
        <dbReference type="RuleBase" id="RU003960"/>
    </source>
</evidence>
<dbReference type="Pfam" id="PF00590">
    <property type="entry name" value="TP_methylase"/>
    <property type="match status" value="1"/>
</dbReference>
<evidence type="ECO:0000256" key="1">
    <source>
        <dbReference type="ARBA" id="ARBA00005879"/>
    </source>
</evidence>